<evidence type="ECO:0008006" key="3">
    <source>
        <dbReference type="Google" id="ProtNLM"/>
    </source>
</evidence>
<sequence>MALFRRRRSADSSDSTESTAAVSAFWDAWPAVRSALAESVESDAPASAEVSERVSALVKAIHPDMDWEVGRAPQPQGGLEDLDLSPDVDPAKLLEQLAALDDPSKITGSPSYALTLRPGASEEARIQSERWSRSALEDAEWRFLPVRPADHEQLSGTVRWDDHELDLSHVSVSMRVNQGTGKIEVGVYHPDNMFLSGETRQAVAEHVTLLALGEDEYVRWIGKVASLDERPLDPLPPTSMPTVAKQMGDLLGGTDGWVTLHGRLPLQGPVEILLRHPVTRRDFPALALFVQVLVPYSDADSDRLPQETSVVALADLEARLSGILGENGALFMQQTVAGQRMYVYYLDPDSGVLPEFENELMDWPEGKVQLRTQLDPKWKQFGLARRPYIRQIGR</sequence>
<evidence type="ECO:0000313" key="1">
    <source>
        <dbReference type="EMBL" id="MBB5495254.1"/>
    </source>
</evidence>
<proteinExistence type="predicted"/>
<dbReference type="EMBL" id="JACHDO010000001">
    <property type="protein sequence ID" value="MBB5495254.1"/>
    <property type="molecule type" value="Genomic_DNA"/>
</dbReference>
<name>A0A840WGR1_9ACTN</name>
<protein>
    <recommendedName>
        <fullName evidence="3">DUF695 domain-containing protein</fullName>
    </recommendedName>
</protein>
<organism evidence="1 2">
    <name type="scientific">Nocardiopsis metallicus</name>
    <dbReference type="NCBI Taxonomy" id="179819"/>
    <lineage>
        <taxon>Bacteria</taxon>
        <taxon>Bacillati</taxon>
        <taxon>Actinomycetota</taxon>
        <taxon>Actinomycetes</taxon>
        <taxon>Streptosporangiales</taxon>
        <taxon>Nocardiopsidaceae</taxon>
        <taxon>Nocardiopsis</taxon>
    </lineage>
</organism>
<gene>
    <name evidence="1" type="ORF">HNR07_006391</name>
</gene>
<dbReference type="RefSeq" id="WP_184369801.1">
    <property type="nucleotide sequence ID" value="NZ_BAAAKM010000030.1"/>
</dbReference>
<accession>A0A840WGR1</accession>
<keyword evidence="2" id="KW-1185">Reference proteome</keyword>
<evidence type="ECO:0000313" key="2">
    <source>
        <dbReference type="Proteomes" id="UP000579647"/>
    </source>
</evidence>
<dbReference type="AlphaFoldDB" id="A0A840WGR1"/>
<reference evidence="1 2" key="1">
    <citation type="submission" date="2020-08" db="EMBL/GenBank/DDBJ databases">
        <title>Sequencing the genomes of 1000 actinobacteria strains.</title>
        <authorList>
            <person name="Klenk H.-P."/>
        </authorList>
    </citation>
    <scope>NUCLEOTIDE SEQUENCE [LARGE SCALE GENOMIC DNA]</scope>
    <source>
        <strain evidence="1 2">DSM 44598</strain>
    </source>
</reference>
<dbReference type="Proteomes" id="UP000579647">
    <property type="component" value="Unassembled WGS sequence"/>
</dbReference>
<comment type="caution">
    <text evidence="1">The sequence shown here is derived from an EMBL/GenBank/DDBJ whole genome shotgun (WGS) entry which is preliminary data.</text>
</comment>